<dbReference type="GO" id="GO:0005975">
    <property type="term" value="P:carbohydrate metabolic process"/>
    <property type="evidence" value="ECO:0007669"/>
    <property type="project" value="InterPro"/>
</dbReference>
<accession>A0A0G0GSN8</accession>
<dbReference type="InterPro" id="IPR013529">
    <property type="entry name" value="Glyco_hydro_42_N"/>
</dbReference>
<dbReference type="Pfam" id="PF02449">
    <property type="entry name" value="Glyco_hydro_42"/>
    <property type="match status" value="1"/>
</dbReference>
<keyword evidence="3" id="KW-0812">Transmembrane</keyword>
<dbReference type="Proteomes" id="UP000034701">
    <property type="component" value="Unassembled WGS sequence"/>
</dbReference>
<dbReference type="AlphaFoldDB" id="A0A0G0GSN8"/>
<name>A0A0G0GSN8_9BACT</name>
<dbReference type="GO" id="GO:0004565">
    <property type="term" value="F:beta-galactosidase activity"/>
    <property type="evidence" value="ECO:0007669"/>
    <property type="project" value="InterPro"/>
</dbReference>
<feature type="domain" description="Glycoside hydrolase family 42 N-terminal" evidence="4">
    <location>
        <begin position="67"/>
        <end position="126"/>
    </location>
</feature>
<dbReference type="Gene3D" id="3.20.20.80">
    <property type="entry name" value="Glycosidases"/>
    <property type="match status" value="1"/>
</dbReference>
<evidence type="ECO:0000256" key="2">
    <source>
        <dbReference type="ARBA" id="ARBA00023295"/>
    </source>
</evidence>
<sequence>MGSTPTIGLIMKLFWKILIILAIFISALILSVPRKQNLKYGVTFSQKFSTELVGDDWRKNYLAILDDLKIKNLRLVAYWDILEPNENKFNFEDLDWQISEAEKRGAKIILAMGLKVPRWPECHIPEWVKGEGIAGRLIKYEEILINRYKNNKNIWAWQVENEPYFPFGDCKIVPPAILNSEIKQVKSLDARPIILTDAGEIGFAWPYLAVKSDIFGTTLYRYVSNRFLGNIRYSLIPAAYFRLKAGWAKLWGKEMIISELQAEPWNNGAMNPEIFNEIINYAERSGFPKAYLWGAEWWYFMREKQNKHEMWEAVKKII</sequence>
<keyword evidence="1" id="KW-0378">Hydrolase</keyword>
<evidence type="ECO:0000259" key="4">
    <source>
        <dbReference type="Pfam" id="PF02449"/>
    </source>
</evidence>
<dbReference type="EMBL" id="LBTA01000062">
    <property type="protein sequence ID" value="KKQ29215.1"/>
    <property type="molecule type" value="Genomic_DNA"/>
</dbReference>
<reference evidence="5 6" key="1">
    <citation type="journal article" date="2015" name="Nature">
        <title>rRNA introns, odd ribosomes, and small enigmatic genomes across a large radiation of phyla.</title>
        <authorList>
            <person name="Brown C.T."/>
            <person name="Hug L.A."/>
            <person name="Thomas B.C."/>
            <person name="Sharon I."/>
            <person name="Castelle C.J."/>
            <person name="Singh A."/>
            <person name="Wilkins M.J."/>
            <person name="Williams K.H."/>
            <person name="Banfield J.F."/>
        </authorList>
    </citation>
    <scope>NUCLEOTIDE SEQUENCE [LARGE SCALE GENOMIC DNA]</scope>
</reference>
<proteinExistence type="predicted"/>
<dbReference type="GO" id="GO:0009341">
    <property type="term" value="C:beta-galactosidase complex"/>
    <property type="evidence" value="ECO:0007669"/>
    <property type="project" value="InterPro"/>
</dbReference>
<gene>
    <name evidence="5" type="ORF">US45_C0062G0003</name>
</gene>
<dbReference type="InterPro" id="IPR017853">
    <property type="entry name" value="GH"/>
</dbReference>
<evidence type="ECO:0000256" key="1">
    <source>
        <dbReference type="ARBA" id="ARBA00022801"/>
    </source>
</evidence>
<organism evidence="5 6">
    <name type="scientific">Candidatus Nomurabacteria bacterium GW2011_GWA1_37_20</name>
    <dbReference type="NCBI Taxonomy" id="1618729"/>
    <lineage>
        <taxon>Bacteria</taxon>
        <taxon>Candidatus Nomuraibacteriota</taxon>
    </lineage>
</organism>
<evidence type="ECO:0000313" key="6">
    <source>
        <dbReference type="Proteomes" id="UP000034701"/>
    </source>
</evidence>
<comment type="caution">
    <text evidence="5">The sequence shown here is derived from an EMBL/GenBank/DDBJ whole genome shotgun (WGS) entry which is preliminary data.</text>
</comment>
<keyword evidence="3" id="KW-0472">Membrane</keyword>
<evidence type="ECO:0000313" key="5">
    <source>
        <dbReference type="EMBL" id="KKQ29215.1"/>
    </source>
</evidence>
<evidence type="ECO:0000256" key="3">
    <source>
        <dbReference type="SAM" id="Phobius"/>
    </source>
</evidence>
<keyword evidence="2" id="KW-0326">Glycosidase</keyword>
<keyword evidence="3" id="KW-1133">Transmembrane helix</keyword>
<feature type="transmembrane region" description="Helical" evidence="3">
    <location>
        <begin position="13"/>
        <end position="32"/>
    </location>
</feature>
<protein>
    <recommendedName>
        <fullName evidence="4">Glycoside hydrolase family 42 N-terminal domain-containing protein</fullName>
    </recommendedName>
</protein>
<dbReference type="SUPFAM" id="SSF51445">
    <property type="entry name" value="(Trans)glycosidases"/>
    <property type="match status" value="1"/>
</dbReference>